<comment type="subcellular location">
    <subcellularLocation>
        <location evidence="1 7">Cell membrane</location>
        <topology evidence="1 7">Multi-pass membrane protein</topology>
    </subcellularLocation>
</comment>
<comment type="caution">
    <text evidence="9">The sequence shown here is derived from an EMBL/GenBank/DDBJ whole genome shotgun (WGS) entry which is preliminary data.</text>
</comment>
<dbReference type="GO" id="GO:0055085">
    <property type="term" value="P:transmembrane transport"/>
    <property type="evidence" value="ECO:0007669"/>
    <property type="project" value="InterPro"/>
</dbReference>
<dbReference type="CDD" id="cd06261">
    <property type="entry name" value="TM_PBP2"/>
    <property type="match status" value="1"/>
</dbReference>
<comment type="similarity">
    <text evidence="7">Belongs to the binding-protein-dependent transport system permease family.</text>
</comment>
<dbReference type="Proteomes" id="UP001197875">
    <property type="component" value="Unassembled WGS sequence"/>
</dbReference>
<dbReference type="GO" id="GO:0005886">
    <property type="term" value="C:plasma membrane"/>
    <property type="evidence" value="ECO:0007669"/>
    <property type="project" value="UniProtKB-SubCell"/>
</dbReference>
<evidence type="ECO:0000256" key="6">
    <source>
        <dbReference type="ARBA" id="ARBA00023136"/>
    </source>
</evidence>
<protein>
    <submittedName>
        <fullName evidence="9">Carbohydrate ABC transporter permease</fullName>
    </submittedName>
</protein>
<dbReference type="PROSITE" id="PS50928">
    <property type="entry name" value="ABC_TM1"/>
    <property type="match status" value="1"/>
</dbReference>
<evidence type="ECO:0000313" key="9">
    <source>
        <dbReference type="EMBL" id="MCC2190392.1"/>
    </source>
</evidence>
<dbReference type="PANTHER" id="PTHR43744">
    <property type="entry name" value="ABC TRANSPORTER PERMEASE PROTEIN MG189-RELATED-RELATED"/>
    <property type="match status" value="1"/>
</dbReference>
<dbReference type="EMBL" id="JAJEPR010000019">
    <property type="protein sequence ID" value="MCC2190392.1"/>
    <property type="molecule type" value="Genomic_DNA"/>
</dbReference>
<feature type="transmembrane region" description="Helical" evidence="7">
    <location>
        <begin position="128"/>
        <end position="148"/>
    </location>
</feature>
<keyword evidence="10" id="KW-1185">Reference proteome</keyword>
<feature type="domain" description="ABC transmembrane type-1" evidence="8">
    <location>
        <begin position="93"/>
        <end position="302"/>
    </location>
</feature>
<evidence type="ECO:0000256" key="1">
    <source>
        <dbReference type="ARBA" id="ARBA00004651"/>
    </source>
</evidence>
<dbReference type="RefSeq" id="WP_227615495.1">
    <property type="nucleotide sequence ID" value="NZ_JAJEPR010000019.1"/>
</dbReference>
<dbReference type="Gene3D" id="1.10.3720.10">
    <property type="entry name" value="MetI-like"/>
    <property type="match status" value="1"/>
</dbReference>
<keyword evidence="2 7" id="KW-0813">Transport</keyword>
<feature type="transmembrane region" description="Helical" evidence="7">
    <location>
        <begin position="160"/>
        <end position="181"/>
    </location>
</feature>
<evidence type="ECO:0000256" key="4">
    <source>
        <dbReference type="ARBA" id="ARBA00022692"/>
    </source>
</evidence>
<organism evidence="9 10">
    <name type="scientific">Fusicatenibacter faecihominis</name>
    <dbReference type="NCBI Taxonomy" id="2881276"/>
    <lineage>
        <taxon>Bacteria</taxon>
        <taxon>Bacillati</taxon>
        <taxon>Bacillota</taxon>
        <taxon>Clostridia</taxon>
        <taxon>Lachnospirales</taxon>
        <taxon>Lachnospiraceae</taxon>
        <taxon>Fusicatenibacter</taxon>
    </lineage>
</organism>
<feature type="transmembrane region" description="Helical" evidence="7">
    <location>
        <begin position="202"/>
        <end position="227"/>
    </location>
</feature>
<proteinExistence type="inferred from homology"/>
<evidence type="ECO:0000256" key="2">
    <source>
        <dbReference type="ARBA" id="ARBA00022448"/>
    </source>
</evidence>
<evidence type="ECO:0000256" key="7">
    <source>
        <dbReference type="RuleBase" id="RU363032"/>
    </source>
</evidence>
<evidence type="ECO:0000256" key="5">
    <source>
        <dbReference type="ARBA" id="ARBA00022989"/>
    </source>
</evidence>
<dbReference type="InterPro" id="IPR000515">
    <property type="entry name" value="MetI-like"/>
</dbReference>
<name>A0AAE3J6W5_9FIRM</name>
<dbReference type="AlphaFoldDB" id="A0AAE3J6W5"/>
<dbReference type="SUPFAM" id="SSF161098">
    <property type="entry name" value="MetI-like"/>
    <property type="match status" value="1"/>
</dbReference>
<evidence type="ECO:0000313" key="10">
    <source>
        <dbReference type="Proteomes" id="UP001197875"/>
    </source>
</evidence>
<dbReference type="InterPro" id="IPR035906">
    <property type="entry name" value="MetI-like_sf"/>
</dbReference>
<keyword evidence="3" id="KW-1003">Cell membrane</keyword>
<keyword evidence="5 7" id="KW-1133">Transmembrane helix</keyword>
<keyword evidence="6 7" id="KW-0472">Membrane</keyword>
<dbReference type="Pfam" id="PF00528">
    <property type="entry name" value="BPD_transp_1"/>
    <property type="match status" value="1"/>
</dbReference>
<dbReference type="PANTHER" id="PTHR43744:SF9">
    <property type="entry name" value="POLYGALACTURONAN_RHAMNOGALACTURONAN TRANSPORT SYSTEM PERMEASE PROTEIN YTCP"/>
    <property type="match status" value="1"/>
</dbReference>
<gene>
    <name evidence="9" type="ORF">LKD71_11335</name>
</gene>
<feature type="transmembrane region" description="Helical" evidence="7">
    <location>
        <begin position="32"/>
        <end position="57"/>
    </location>
</feature>
<feature type="transmembrane region" description="Helical" evidence="7">
    <location>
        <begin position="88"/>
        <end position="116"/>
    </location>
</feature>
<feature type="transmembrane region" description="Helical" evidence="7">
    <location>
        <begin position="283"/>
        <end position="302"/>
    </location>
</feature>
<sequence>MAGKHKNSKISAAGSHGGNAIKQSMGSRIFDVFNICLFILLAIVILFPFWNIIAISLTGNAEYMASSFILFPKKPTLEAYKYIFSTALFIRAFGVTFLITITGTALSVLVTSMLAYGLKKPNLHGYKFFMIYLLITMFFSGGLIPTYYNITKTLHLSNNILALILPGAVNVFNFVIMRSFFVQLPDSLEEAARIDGANEYTILFRIIYPLSIPMLATIAMFVAVGLWNSWFSAQLYMRDENWYPLQLIIRNYIVRNSKPADMQLMEGLRDAAGNRLYLNETGIKMACAVVSTIPMLLIYPFIQKYFESGVTIGAVKG</sequence>
<evidence type="ECO:0000256" key="3">
    <source>
        <dbReference type="ARBA" id="ARBA00022475"/>
    </source>
</evidence>
<evidence type="ECO:0000259" key="8">
    <source>
        <dbReference type="PROSITE" id="PS50928"/>
    </source>
</evidence>
<reference evidence="9 10" key="1">
    <citation type="submission" date="2021-10" db="EMBL/GenBank/DDBJ databases">
        <title>Anaerobic single-cell dispensing facilitates the cultivation of human gut bacteria.</title>
        <authorList>
            <person name="Afrizal A."/>
        </authorList>
    </citation>
    <scope>NUCLEOTIDE SEQUENCE [LARGE SCALE GENOMIC DNA]</scope>
    <source>
        <strain evidence="9 10">CLA-AA-H277</strain>
    </source>
</reference>
<keyword evidence="4 7" id="KW-0812">Transmembrane</keyword>
<accession>A0AAE3J6W5</accession>